<dbReference type="InterPro" id="IPR052517">
    <property type="entry name" value="GlcG_carb_metab_protein"/>
</dbReference>
<dbReference type="Proteomes" id="UP000441523">
    <property type="component" value="Unassembled WGS sequence"/>
</dbReference>
<evidence type="ECO:0008006" key="3">
    <source>
        <dbReference type="Google" id="ProtNLM"/>
    </source>
</evidence>
<evidence type="ECO:0000313" key="1">
    <source>
        <dbReference type="EMBL" id="KAB1071670.1"/>
    </source>
</evidence>
<accession>A0A6N6MMT4</accession>
<dbReference type="InterPro" id="IPR038084">
    <property type="entry name" value="PduO/GlcC-like_sf"/>
</dbReference>
<organism evidence="1 2">
    <name type="scientific">Methylobacterium planeticum</name>
    <dbReference type="NCBI Taxonomy" id="2615211"/>
    <lineage>
        <taxon>Bacteria</taxon>
        <taxon>Pseudomonadati</taxon>
        <taxon>Pseudomonadota</taxon>
        <taxon>Alphaproteobacteria</taxon>
        <taxon>Hyphomicrobiales</taxon>
        <taxon>Methylobacteriaceae</taxon>
        <taxon>Methylobacterium</taxon>
    </lineage>
</organism>
<dbReference type="PANTHER" id="PTHR34309">
    <property type="entry name" value="SLR1406 PROTEIN"/>
    <property type="match status" value="1"/>
</dbReference>
<comment type="caution">
    <text evidence="1">The sequence shown here is derived from an EMBL/GenBank/DDBJ whole genome shotgun (WGS) entry which is preliminary data.</text>
</comment>
<dbReference type="SUPFAM" id="SSF143744">
    <property type="entry name" value="GlcG-like"/>
    <property type="match status" value="1"/>
</dbReference>
<evidence type="ECO:0000313" key="2">
    <source>
        <dbReference type="Proteomes" id="UP000441523"/>
    </source>
</evidence>
<dbReference type="Gene3D" id="3.30.450.150">
    <property type="entry name" value="Haem-degrading domain"/>
    <property type="match status" value="1"/>
</dbReference>
<dbReference type="Pfam" id="PF03928">
    <property type="entry name" value="HbpS-like"/>
    <property type="match status" value="1"/>
</dbReference>
<sequence>MWTKLVLTTQDARHIMNAARVEATRRRLEVSIAVVDDAGILILLERLEGARLHTPDAATLKARTAAIARTTTATLQGQVSTNPALLSFPGRMPLSGGVPLVFQEHIVGGVGSSGAQPDEDEAVCQAALVALRELPING</sequence>
<gene>
    <name evidence="1" type="ORF">F6X51_19125</name>
</gene>
<dbReference type="AlphaFoldDB" id="A0A6N6MMT4"/>
<dbReference type="PANTHER" id="PTHR34309:SF1">
    <property type="entry name" value="PROTEIN GLCG"/>
    <property type="match status" value="1"/>
</dbReference>
<protein>
    <recommendedName>
        <fullName evidence="3">Heme-binding protein</fullName>
    </recommendedName>
</protein>
<dbReference type="RefSeq" id="WP_150965265.1">
    <property type="nucleotide sequence ID" value="NZ_VZZJ01000018.1"/>
</dbReference>
<name>A0A6N6MMT4_9HYPH</name>
<reference evidence="1 2" key="1">
    <citation type="submission" date="2019-09" db="EMBL/GenBank/DDBJ databases">
        <title>YIM 132548 draft genome.</title>
        <authorList>
            <person name="Jiang L."/>
        </authorList>
    </citation>
    <scope>NUCLEOTIDE SEQUENCE [LARGE SCALE GENOMIC DNA]</scope>
    <source>
        <strain evidence="1 2">YIM 132548</strain>
    </source>
</reference>
<proteinExistence type="predicted"/>
<dbReference type="InterPro" id="IPR005624">
    <property type="entry name" value="PduO/GlcC-like"/>
</dbReference>
<dbReference type="EMBL" id="VZZJ01000018">
    <property type="protein sequence ID" value="KAB1071670.1"/>
    <property type="molecule type" value="Genomic_DNA"/>
</dbReference>
<keyword evidence="2" id="KW-1185">Reference proteome</keyword>